<protein>
    <submittedName>
        <fullName evidence="2">HET-domain-containing protein</fullName>
    </submittedName>
</protein>
<gene>
    <name evidence="2" type="ORF">EK21DRAFT_81406</name>
</gene>
<name>A0A9P4GWN6_9PLEO</name>
<dbReference type="OrthoDB" id="2157530at2759"/>
<evidence type="ECO:0000313" key="3">
    <source>
        <dbReference type="Proteomes" id="UP000799777"/>
    </source>
</evidence>
<dbReference type="PANTHER" id="PTHR24148:SF64">
    <property type="entry name" value="HETEROKARYON INCOMPATIBILITY DOMAIN-CONTAINING PROTEIN"/>
    <property type="match status" value="1"/>
</dbReference>
<evidence type="ECO:0000259" key="1">
    <source>
        <dbReference type="Pfam" id="PF06985"/>
    </source>
</evidence>
<accession>A0A9P4GWN6</accession>
<sequence>LDLLRKHFGSISIWVDRICINQSDDDERSHQVGLMGLIYRRARTVFIWLGTEDRVGRALRYLDESSEVYRSHGGRRIRVIVADWYCLDALLKRAWWHRAWQASPTLTTHDQC</sequence>
<comment type="caution">
    <text evidence="2">The sequence shown here is derived from an EMBL/GenBank/DDBJ whole genome shotgun (WGS) entry which is preliminary data.</text>
</comment>
<dbReference type="InterPro" id="IPR052895">
    <property type="entry name" value="HetReg/Transcr_Mod"/>
</dbReference>
<dbReference type="InterPro" id="IPR010730">
    <property type="entry name" value="HET"/>
</dbReference>
<dbReference type="Proteomes" id="UP000799777">
    <property type="component" value="Unassembled WGS sequence"/>
</dbReference>
<dbReference type="AlphaFoldDB" id="A0A9P4GWN6"/>
<evidence type="ECO:0000313" key="2">
    <source>
        <dbReference type="EMBL" id="KAF2023231.1"/>
    </source>
</evidence>
<feature type="domain" description="Heterokaryon incompatibility" evidence="1">
    <location>
        <begin position="4"/>
        <end position="100"/>
    </location>
</feature>
<proteinExistence type="predicted"/>
<dbReference type="Pfam" id="PF06985">
    <property type="entry name" value="HET"/>
    <property type="match status" value="1"/>
</dbReference>
<dbReference type="EMBL" id="ML978366">
    <property type="protein sequence ID" value="KAF2023231.1"/>
    <property type="molecule type" value="Genomic_DNA"/>
</dbReference>
<dbReference type="PANTHER" id="PTHR24148">
    <property type="entry name" value="ANKYRIN REPEAT DOMAIN-CONTAINING PROTEIN 39 HOMOLOG-RELATED"/>
    <property type="match status" value="1"/>
</dbReference>
<keyword evidence="3" id="KW-1185">Reference proteome</keyword>
<feature type="non-terminal residue" evidence="2">
    <location>
        <position position="1"/>
    </location>
</feature>
<reference evidence="2" key="1">
    <citation type="journal article" date="2020" name="Stud. Mycol.">
        <title>101 Dothideomycetes genomes: a test case for predicting lifestyles and emergence of pathogens.</title>
        <authorList>
            <person name="Haridas S."/>
            <person name="Albert R."/>
            <person name="Binder M."/>
            <person name="Bloem J."/>
            <person name="Labutti K."/>
            <person name="Salamov A."/>
            <person name="Andreopoulos B."/>
            <person name="Baker S."/>
            <person name="Barry K."/>
            <person name="Bills G."/>
            <person name="Bluhm B."/>
            <person name="Cannon C."/>
            <person name="Castanera R."/>
            <person name="Culley D."/>
            <person name="Daum C."/>
            <person name="Ezra D."/>
            <person name="Gonzalez J."/>
            <person name="Henrissat B."/>
            <person name="Kuo A."/>
            <person name="Liang C."/>
            <person name="Lipzen A."/>
            <person name="Lutzoni F."/>
            <person name="Magnuson J."/>
            <person name="Mondo S."/>
            <person name="Nolan M."/>
            <person name="Ohm R."/>
            <person name="Pangilinan J."/>
            <person name="Park H.-J."/>
            <person name="Ramirez L."/>
            <person name="Alfaro M."/>
            <person name="Sun H."/>
            <person name="Tritt A."/>
            <person name="Yoshinaga Y."/>
            <person name="Zwiers L.-H."/>
            <person name="Turgeon B."/>
            <person name="Goodwin S."/>
            <person name="Spatafora J."/>
            <person name="Crous P."/>
            <person name="Grigoriev I."/>
        </authorList>
    </citation>
    <scope>NUCLEOTIDE SEQUENCE</scope>
    <source>
        <strain evidence="2">CBS 110217</strain>
    </source>
</reference>
<organism evidence="2 3">
    <name type="scientific">Setomelanomma holmii</name>
    <dbReference type="NCBI Taxonomy" id="210430"/>
    <lineage>
        <taxon>Eukaryota</taxon>
        <taxon>Fungi</taxon>
        <taxon>Dikarya</taxon>
        <taxon>Ascomycota</taxon>
        <taxon>Pezizomycotina</taxon>
        <taxon>Dothideomycetes</taxon>
        <taxon>Pleosporomycetidae</taxon>
        <taxon>Pleosporales</taxon>
        <taxon>Pleosporineae</taxon>
        <taxon>Phaeosphaeriaceae</taxon>
        <taxon>Setomelanomma</taxon>
    </lineage>
</organism>